<dbReference type="Proteomes" id="UP000286716">
    <property type="component" value="Unassembled WGS sequence"/>
</dbReference>
<evidence type="ECO:0000256" key="1">
    <source>
        <dbReference type="ARBA" id="ARBA00022723"/>
    </source>
</evidence>
<dbReference type="InterPro" id="IPR008972">
    <property type="entry name" value="Cupredoxin"/>
</dbReference>
<dbReference type="EMBL" id="QHHU01000010">
    <property type="protein sequence ID" value="RSM47379.1"/>
    <property type="molecule type" value="Genomic_DNA"/>
</dbReference>
<keyword evidence="1" id="KW-0479">Metal-binding</keyword>
<feature type="transmembrane region" description="Helical" evidence="3">
    <location>
        <begin position="6"/>
        <end position="27"/>
    </location>
</feature>
<proteinExistence type="predicted"/>
<keyword evidence="7" id="KW-1185">Reference proteome</keyword>
<evidence type="ECO:0000256" key="2">
    <source>
        <dbReference type="ARBA" id="ARBA00023002"/>
    </source>
</evidence>
<dbReference type="Pfam" id="PF07731">
    <property type="entry name" value="Cu-oxidase_2"/>
    <property type="match status" value="1"/>
</dbReference>
<dbReference type="InterPro" id="IPR011707">
    <property type="entry name" value="Cu-oxidase-like_N"/>
</dbReference>
<dbReference type="InterPro" id="IPR002355">
    <property type="entry name" value="Cu_oxidase_Cu_BS"/>
</dbReference>
<dbReference type="CDD" id="cd04202">
    <property type="entry name" value="CuRO_D2_2dMcoN_like"/>
    <property type="match status" value="1"/>
</dbReference>
<keyword evidence="3" id="KW-1133">Transmembrane helix</keyword>
<feature type="domain" description="Plastocyanin-like" evidence="4">
    <location>
        <begin position="599"/>
        <end position="705"/>
    </location>
</feature>
<evidence type="ECO:0000313" key="7">
    <source>
        <dbReference type="Proteomes" id="UP000286716"/>
    </source>
</evidence>
<dbReference type="InterPro" id="IPR011706">
    <property type="entry name" value="Cu-oxidase_C"/>
</dbReference>
<feature type="transmembrane region" description="Helical" evidence="3">
    <location>
        <begin position="157"/>
        <end position="178"/>
    </location>
</feature>
<evidence type="ECO:0000256" key="3">
    <source>
        <dbReference type="SAM" id="Phobius"/>
    </source>
</evidence>
<dbReference type="OrthoDB" id="345021at2"/>
<name>A0A428WWD0_AMYBA</name>
<dbReference type="AlphaFoldDB" id="A0A428WWD0"/>
<comment type="caution">
    <text evidence="6">The sequence shown here is derived from an EMBL/GenBank/DDBJ whole genome shotgun (WGS) entry which is preliminary data.</text>
</comment>
<dbReference type="Pfam" id="PF07732">
    <property type="entry name" value="Cu-oxidase_3"/>
    <property type="match status" value="1"/>
</dbReference>
<evidence type="ECO:0000259" key="4">
    <source>
        <dbReference type="Pfam" id="PF07731"/>
    </source>
</evidence>
<organism evidence="6 7">
    <name type="scientific">Amycolatopsis balhimycina DSM 5908</name>
    <dbReference type="NCBI Taxonomy" id="1081091"/>
    <lineage>
        <taxon>Bacteria</taxon>
        <taxon>Bacillati</taxon>
        <taxon>Actinomycetota</taxon>
        <taxon>Actinomycetes</taxon>
        <taxon>Pseudonocardiales</taxon>
        <taxon>Pseudonocardiaceae</taxon>
        <taxon>Amycolatopsis</taxon>
    </lineage>
</organism>
<keyword evidence="3" id="KW-0812">Transmembrane</keyword>
<dbReference type="PANTHER" id="PTHR11709">
    <property type="entry name" value="MULTI-COPPER OXIDASE"/>
    <property type="match status" value="1"/>
</dbReference>
<feature type="transmembrane region" description="Helical" evidence="3">
    <location>
        <begin position="81"/>
        <end position="98"/>
    </location>
</feature>
<sequence length="722" mass="77362">MYVALNDLFSIVPGLALLLWLIAGYRAGRLTYRPTTGKLRRGARTTQVVIGFATFMLVVLVVATVIIWTEAWDLVEPRVTVMLPLIVAPLAGVFGWTVPRLRRLARAAVAAGDPDLPTPAGLRADASAPSLVVPVHVTAVAALMVLIFDLLTRPDNLTPVVALVFWGPVVLAVVPAWLRQARLVRLRREPDARPLTRGRRLVRLATAAVVVTALGAGTAASWAAASVIPETLSMSSAGAVDYGGGPVPAMGDMAGMAGMPGMIDATTLTGDITGKPDVTFVLKAAPKKITLSDGKVVDGMAFNDQVPGPELRFHQGDLVQITLVNNLPAHHPLEARDSLSLHWHGLDVPNAEDGVPGVTMNAVKPGESYTYRFRAHQVGTFWYHTHNDPFELVRIGLFGSLVVLPKELTPGTGSAAPAAAEPGVEFTEQVHTWQPWNLTGFGTSTTLQRHVVKPGTQVKIRLINTDNNPVGGSGRAEARNLALAGTAYRVTAIDGTDLNGPTDIRDERLLLASGGRYDLSFTMPDHPVRLMALASPQDGELFSPDGQGDVPPVAANAPAFDPMSYGTPGPAPFGPSSRFDRTFDLILDDRLGFYDGIWAQTPTINGASFPDTPMLVVHEGDLVRETIVNRSHNNHPMHLHGHHALVLSRNGQATTGAPYWTDTLDIAPGETYTFAFLADNPGVWMDHCHNLDHSKAGMMMMLTYDNVYSPILTGKGSGNTPD</sequence>
<dbReference type="RefSeq" id="WP_020639078.1">
    <property type="nucleotide sequence ID" value="NZ_QHHU01000010.1"/>
</dbReference>
<keyword evidence="3" id="KW-0472">Membrane</keyword>
<dbReference type="GO" id="GO:0005507">
    <property type="term" value="F:copper ion binding"/>
    <property type="evidence" value="ECO:0007669"/>
    <property type="project" value="InterPro"/>
</dbReference>
<reference evidence="6 7" key="1">
    <citation type="submission" date="2018-05" db="EMBL/GenBank/DDBJ databases">
        <title>Evolution of GPA BGCs.</title>
        <authorList>
            <person name="Waglechner N."/>
            <person name="Wright G.D."/>
        </authorList>
    </citation>
    <scope>NUCLEOTIDE SEQUENCE [LARGE SCALE GENOMIC DNA]</scope>
    <source>
        <strain evidence="6 7">DSM 5908</strain>
    </source>
</reference>
<feature type="transmembrane region" description="Helical" evidence="3">
    <location>
        <begin position="48"/>
        <end position="69"/>
    </location>
</feature>
<dbReference type="GO" id="GO:0016491">
    <property type="term" value="F:oxidoreductase activity"/>
    <property type="evidence" value="ECO:0007669"/>
    <property type="project" value="UniProtKB-KW"/>
</dbReference>
<feature type="domain" description="Plastocyanin-like" evidence="5">
    <location>
        <begin position="287"/>
        <end position="406"/>
    </location>
</feature>
<keyword evidence="2" id="KW-0560">Oxidoreductase</keyword>
<dbReference type="PROSITE" id="PS00080">
    <property type="entry name" value="MULTICOPPER_OXIDASE2"/>
    <property type="match status" value="1"/>
</dbReference>
<dbReference type="Gene3D" id="2.60.40.420">
    <property type="entry name" value="Cupredoxins - blue copper proteins"/>
    <property type="match status" value="3"/>
</dbReference>
<dbReference type="SUPFAM" id="SSF49503">
    <property type="entry name" value="Cupredoxins"/>
    <property type="match status" value="3"/>
</dbReference>
<feature type="transmembrane region" description="Helical" evidence="3">
    <location>
        <begin position="131"/>
        <end position="151"/>
    </location>
</feature>
<dbReference type="InterPro" id="IPR045087">
    <property type="entry name" value="Cu-oxidase_fam"/>
</dbReference>
<feature type="transmembrane region" description="Helical" evidence="3">
    <location>
        <begin position="201"/>
        <end position="225"/>
    </location>
</feature>
<accession>A0A428WWD0</accession>
<evidence type="ECO:0000313" key="6">
    <source>
        <dbReference type="EMBL" id="RSM47379.1"/>
    </source>
</evidence>
<gene>
    <name evidence="6" type="ORF">DMA12_09140</name>
</gene>
<evidence type="ECO:0000259" key="5">
    <source>
        <dbReference type="Pfam" id="PF07732"/>
    </source>
</evidence>
<protein>
    <submittedName>
        <fullName evidence="6">Multicopper oxidase family protein</fullName>
    </submittedName>
</protein>